<protein>
    <submittedName>
        <fullName evidence="8">ABC transporter permease</fullName>
    </submittedName>
</protein>
<gene>
    <name evidence="8" type="ORF">DQX05_11050</name>
</gene>
<feature type="transmembrane region" description="Helical" evidence="6">
    <location>
        <begin position="284"/>
        <end position="305"/>
    </location>
</feature>
<keyword evidence="6" id="KW-0813">Transport</keyword>
<dbReference type="OrthoDB" id="1937696at2"/>
<feature type="transmembrane region" description="Helical" evidence="6">
    <location>
        <begin position="153"/>
        <end position="177"/>
    </location>
</feature>
<dbReference type="InterPro" id="IPR027022">
    <property type="entry name" value="ABC_permease_BceB-typ"/>
</dbReference>
<accession>A0A3A3GHN6</accession>
<evidence type="ECO:0000256" key="3">
    <source>
        <dbReference type="ARBA" id="ARBA00022692"/>
    </source>
</evidence>
<evidence type="ECO:0000256" key="4">
    <source>
        <dbReference type="ARBA" id="ARBA00022989"/>
    </source>
</evidence>
<dbReference type="InterPro" id="IPR003838">
    <property type="entry name" value="ABC3_permease_C"/>
</dbReference>
<feature type="transmembrane region" description="Helical" evidence="6">
    <location>
        <begin position="111"/>
        <end position="133"/>
    </location>
</feature>
<dbReference type="PANTHER" id="PTHR46795:SF1">
    <property type="entry name" value="ABC TRANSPORTER PERMEASE PROTEIN"/>
    <property type="match status" value="1"/>
</dbReference>
<keyword evidence="2 6" id="KW-1003">Cell membrane</keyword>
<evidence type="ECO:0000259" key="7">
    <source>
        <dbReference type="Pfam" id="PF02687"/>
    </source>
</evidence>
<organism evidence="8 9">
    <name type="scientific">Paenibacillus thiaminolyticus</name>
    <name type="common">Bacillus thiaminolyticus</name>
    <dbReference type="NCBI Taxonomy" id="49283"/>
    <lineage>
        <taxon>Bacteria</taxon>
        <taxon>Bacillati</taxon>
        <taxon>Bacillota</taxon>
        <taxon>Bacilli</taxon>
        <taxon>Bacillales</taxon>
        <taxon>Paenibacillaceae</taxon>
        <taxon>Paenibacillus</taxon>
    </lineage>
</organism>
<feature type="transmembrane region" description="Helical" evidence="6">
    <location>
        <begin position="610"/>
        <end position="630"/>
    </location>
</feature>
<evidence type="ECO:0000256" key="2">
    <source>
        <dbReference type="ARBA" id="ARBA00022475"/>
    </source>
</evidence>
<evidence type="ECO:0000256" key="6">
    <source>
        <dbReference type="PIRNR" id="PIRNR018968"/>
    </source>
</evidence>
<comment type="caution">
    <text evidence="8">The sequence shown here is derived from an EMBL/GenBank/DDBJ whole genome shotgun (WGS) entry which is preliminary data.</text>
</comment>
<dbReference type="Pfam" id="PF02687">
    <property type="entry name" value="FtsX"/>
    <property type="match status" value="1"/>
</dbReference>
<feature type="transmembrane region" description="Helical" evidence="6">
    <location>
        <begin position="522"/>
        <end position="546"/>
    </location>
</feature>
<evidence type="ECO:0000313" key="9">
    <source>
        <dbReference type="Proteomes" id="UP000266177"/>
    </source>
</evidence>
<feature type="transmembrane region" description="Helical" evidence="6">
    <location>
        <begin position="20"/>
        <end position="42"/>
    </location>
</feature>
<dbReference type="PANTHER" id="PTHR46795">
    <property type="entry name" value="ABC TRANSPORTER PERMEASE-RELATED-RELATED"/>
    <property type="match status" value="1"/>
</dbReference>
<dbReference type="RefSeq" id="WP_119793519.1">
    <property type="nucleotide sequence ID" value="NZ_QYZD01000008.1"/>
</dbReference>
<dbReference type="GO" id="GO:0005886">
    <property type="term" value="C:plasma membrane"/>
    <property type="evidence" value="ECO:0007669"/>
    <property type="project" value="UniProtKB-SubCell"/>
</dbReference>
<evidence type="ECO:0000256" key="1">
    <source>
        <dbReference type="ARBA" id="ARBA00004651"/>
    </source>
</evidence>
<comment type="subcellular location">
    <subcellularLocation>
        <location evidence="1 6">Cell membrane</location>
        <topology evidence="1 6">Multi-pass membrane protein</topology>
    </subcellularLocation>
</comment>
<feature type="transmembrane region" description="Helical" evidence="6">
    <location>
        <begin position="225"/>
        <end position="252"/>
    </location>
</feature>
<feature type="transmembrane region" description="Helical" evidence="6">
    <location>
        <begin position="54"/>
        <end position="76"/>
    </location>
</feature>
<name>A0A3A3GHN6_PANTH</name>
<dbReference type="GO" id="GO:0055085">
    <property type="term" value="P:transmembrane transport"/>
    <property type="evidence" value="ECO:0007669"/>
    <property type="project" value="UniProtKB-UniRule"/>
</dbReference>
<evidence type="ECO:0000256" key="5">
    <source>
        <dbReference type="ARBA" id="ARBA00023136"/>
    </source>
</evidence>
<keyword evidence="3 6" id="KW-0812">Transmembrane</keyword>
<feature type="transmembrane region" description="Helical" evidence="6">
    <location>
        <begin position="575"/>
        <end position="598"/>
    </location>
</feature>
<evidence type="ECO:0000313" key="8">
    <source>
        <dbReference type="EMBL" id="RJG23973.1"/>
    </source>
</evidence>
<reference evidence="8 9" key="1">
    <citation type="submission" date="2018-09" db="EMBL/GenBank/DDBJ databases">
        <title>Paenibacillus SK2017-BO5.</title>
        <authorList>
            <person name="Piskunova J.V."/>
            <person name="Dubiley S.A."/>
            <person name="Severinov K.V."/>
        </authorList>
    </citation>
    <scope>NUCLEOTIDE SEQUENCE [LARGE SCALE GENOMIC DNA]</scope>
    <source>
        <strain evidence="8 9">BO5</strain>
    </source>
</reference>
<comment type="similarity">
    <text evidence="6">Belongs to the ABC-4 integral membrane protein family.</text>
</comment>
<feature type="transmembrane region" description="Helical" evidence="6">
    <location>
        <begin position="198"/>
        <end position="219"/>
    </location>
</feature>
<dbReference type="PIRSF" id="PIRSF018968">
    <property type="entry name" value="ABC_permease_BceB"/>
    <property type="match status" value="1"/>
</dbReference>
<keyword evidence="5 6" id="KW-0472">Membrane</keyword>
<feature type="domain" description="ABC3 transporter permease C-terminal" evidence="7">
    <location>
        <begin position="64"/>
        <end position="181"/>
    </location>
</feature>
<dbReference type="EMBL" id="QYZD01000008">
    <property type="protein sequence ID" value="RJG23973.1"/>
    <property type="molecule type" value="Genomic_DNA"/>
</dbReference>
<keyword evidence="4 6" id="KW-1133">Transmembrane helix</keyword>
<dbReference type="AlphaFoldDB" id="A0A3A3GHN6"/>
<proteinExistence type="inferred from homology"/>
<dbReference type="Proteomes" id="UP000266177">
    <property type="component" value="Unassembled WGS sequence"/>
</dbReference>
<sequence length="646" mass="73351">MTYRQLAINNIKGSWHRYGAYFLSCVFAVMIFFVYASIIYHPEVADGKMQESDYVRQLMIVCEVLIMVFSFFFILYSSSAFLKSRQKELGLLSLFGSTKGQLRMLVFYENMLISIMAIVVGIGSGMVLLKLFLMAMSRLLQVDAPLTFYISPSAIGLTSIGYLLLFALITLFSLRHVSRVEIIDLIRADKEPKLPPKFSWFLVLLSVLTLGTGYGLAYVTDLKLFILSAMPIIGLTVLGTYFLFTQLSVAVIRELQKNKRFYYRGTNLLNVSQAAFKMKDNARVLFNVSILCAVVLTATATVYAFDQGMRISAKLNNPFVLTMSAGKADHPPVTPDRIERLAEQMKHHITFSDKARVVDAVVKGARLEQYGALVGESDYNRLAGELGYEPVRIEEGKAILVDQRDLLFYEDLNQDMQEGDRLSVQVEGQKKPLQLQIQQVHTKQIVLTRGISYRLFVVPDALLDRLYRQAPAEQAQTVYVMNWTDWEDAMPLMERIREMRDPASDFGIYSLTEDWNDTRQNYSLGLFIGLFISLLFFIASGSVIYFKLFTELQDDQAHFRALTRIGLSVTEIRRVVTFQVGLIFYAPCIVGSIHTLFAMKTLTNLMNINVMGYGVTVVGLFVLMQTLYFLMARRTYMGKILEEAVV</sequence>
<dbReference type="InterPro" id="IPR052536">
    <property type="entry name" value="ABC-4_Integral_Memb_Prot"/>
</dbReference>